<evidence type="ECO:0000256" key="1">
    <source>
        <dbReference type="SAM" id="Phobius"/>
    </source>
</evidence>
<keyword evidence="3" id="KW-1185">Reference proteome</keyword>
<gene>
    <name evidence="2" type="ordered locus">SpiGrapes_1101</name>
</gene>
<dbReference type="EMBL" id="CP003155">
    <property type="protein sequence ID" value="AEV28924.1"/>
    <property type="molecule type" value="Genomic_DNA"/>
</dbReference>
<keyword evidence="1" id="KW-1133">Transmembrane helix</keyword>
<dbReference type="KEGG" id="sgp:SpiGrapes_1101"/>
<evidence type="ECO:0000313" key="3">
    <source>
        <dbReference type="Proteomes" id="UP000005632"/>
    </source>
</evidence>
<dbReference type="STRING" id="158190.SpiGrapes_1101"/>
<dbReference type="HOGENOM" id="CLU_775909_0_0_12"/>
<keyword evidence="1" id="KW-0472">Membrane</keyword>
<dbReference type="RefSeq" id="WP_014269773.1">
    <property type="nucleotide sequence ID" value="NC_016633.1"/>
</dbReference>
<sequence>MKKNNNLGLWLSLLIILGITLLPVSLLQKALLVVLFIGGLAFWKRALLFYIQANKYAVNSDSTKWEKAWPLYQKALRNGLNSSFAVTAASMYLQRGDYNVGRQILEDYLAKPEKKKDATLVFIAKTMVSMAYWIDGDLDKAIKTVQQVYEAGYRDKNLFINYGTYVLEKGDLKTARTLVKEAAHFESTSPGIMDNRGWLALLEGNWEEAIPLYRELIARGPKFPEPYVHAAQIKIHYGKVGEALQLLDKAIDARFSNTSGMKKEKLEQLRARLADFDTRMAAAKEIDANTAKVASGELPPHTTNSFAREEGSVLSGFAKEPETEKVAEILVSEEGERIPNTELTQADIEYAKKHNLE</sequence>
<proteinExistence type="predicted"/>
<dbReference type="Gene3D" id="1.25.40.10">
    <property type="entry name" value="Tetratricopeptide repeat domain"/>
    <property type="match status" value="1"/>
</dbReference>
<organism evidence="2 3">
    <name type="scientific">Sphaerochaeta pleomorpha (strain ATCC BAA-1885 / DSM 22778 / Grapes)</name>
    <dbReference type="NCBI Taxonomy" id="158190"/>
    <lineage>
        <taxon>Bacteria</taxon>
        <taxon>Pseudomonadati</taxon>
        <taxon>Spirochaetota</taxon>
        <taxon>Spirochaetia</taxon>
        <taxon>Spirochaetales</taxon>
        <taxon>Sphaerochaetaceae</taxon>
        <taxon>Sphaerochaeta</taxon>
    </lineage>
</organism>
<protein>
    <submittedName>
        <fullName evidence="2">Tfp pilus assembly protein PilF</fullName>
    </submittedName>
</protein>
<dbReference type="AlphaFoldDB" id="G8QS63"/>
<feature type="transmembrane region" description="Helical" evidence="1">
    <location>
        <begin position="7"/>
        <end position="24"/>
    </location>
</feature>
<dbReference type="eggNOG" id="COG0457">
    <property type="taxonomic scope" value="Bacteria"/>
</dbReference>
<dbReference type="InterPro" id="IPR011990">
    <property type="entry name" value="TPR-like_helical_dom_sf"/>
</dbReference>
<dbReference type="SUPFAM" id="SSF48452">
    <property type="entry name" value="TPR-like"/>
    <property type="match status" value="1"/>
</dbReference>
<name>G8QS63_SPHPG</name>
<accession>G8QS63</accession>
<evidence type="ECO:0000313" key="2">
    <source>
        <dbReference type="EMBL" id="AEV28924.1"/>
    </source>
</evidence>
<keyword evidence="1" id="KW-0812">Transmembrane</keyword>
<dbReference type="Proteomes" id="UP000005632">
    <property type="component" value="Chromosome"/>
</dbReference>
<dbReference type="Pfam" id="PF14559">
    <property type="entry name" value="TPR_19"/>
    <property type="match status" value="1"/>
</dbReference>
<dbReference type="OrthoDB" id="369370at2"/>
<feature type="transmembrane region" description="Helical" evidence="1">
    <location>
        <begin position="30"/>
        <end position="51"/>
    </location>
</feature>
<reference evidence="2 3" key="1">
    <citation type="submission" date="2011-11" db="EMBL/GenBank/DDBJ databases">
        <title>Complete sequence of Spirochaeta sp. grapes.</title>
        <authorList>
            <consortium name="US DOE Joint Genome Institute"/>
            <person name="Lucas S."/>
            <person name="Han J."/>
            <person name="Lapidus A."/>
            <person name="Cheng J.-F."/>
            <person name="Goodwin L."/>
            <person name="Pitluck S."/>
            <person name="Peters L."/>
            <person name="Ovchinnikova G."/>
            <person name="Munk A.C."/>
            <person name="Detter J.C."/>
            <person name="Han C."/>
            <person name="Tapia R."/>
            <person name="Land M."/>
            <person name="Hauser L."/>
            <person name="Kyrpides N."/>
            <person name="Ivanova N."/>
            <person name="Pagani I."/>
            <person name="Ritalahtilisa K."/>
            <person name="Loeffler F."/>
            <person name="Woyke T."/>
        </authorList>
    </citation>
    <scope>NUCLEOTIDE SEQUENCE [LARGE SCALE GENOMIC DNA]</scope>
    <source>
        <strain evidence="3">ATCC BAA-1885 / DSM 22778 / Grapes</strain>
    </source>
</reference>